<protein>
    <submittedName>
        <fullName evidence="2">Uncharacterized protein</fullName>
    </submittedName>
</protein>
<dbReference type="OrthoDB" id="2150604at2759"/>
<keyword evidence="3" id="KW-1185">Reference proteome</keyword>
<feature type="region of interest" description="Disordered" evidence="1">
    <location>
        <begin position="328"/>
        <end position="362"/>
    </location>
</feature>
<accession>A0A1Y2CCN0</accession>
<dbReference type="PANTHER" id="PTHR28037:SF1">
    <property type="entry name" value="ALCOHOL O-ACETYLTRANSFERASE 1-RELATED"/>
    <property type="match status" value="1"/>
</dbReference>
<reference evidence="2 3" key="1">
    <citation type="submission" date="2016-07" db="EMBL/GenBank/DDBJ databases">
        <title>Pervasive Adenine N6-methylation of Active Genes in Fungi.</title>
        <authorList>
            <consortium name="DOE Joint Genome Institute"/>
            <person name="Mondo S.J."/>
            <person name="Dannebaum R.O."/>
            <person name="Kuo R.C."/>
            <person name="Labutti K."/>
            <person name="Haridas S."/>
            <person name="Kuo A."/>
            <person name="Salamov A."/>
            <person name="Ahrendt S.R."/>
            <person name="Lipzen A."/>
            <person name="Sullivan W."/>
            <person name="Andreopoulos W.B."/>
            <person name="Clum A."/>
            <person name="Lindquist E."/>
            <person name="Daum C."/>
            <person name="Ramamoorthy G.K."/>
            <person name="Gryganskyi A."/>
            <person name="Culley D."/>
            <person name="Magnuson J.K."/>
            <person name="James T.Y."/>
            <person name="O'Malley M.A."/>
            <person name="Stajich J.E."/>
            <person name="Spatafora J.W."/>
            <person name="Visel A."/>
            <person name="Grigoriev I.V."/>
        </authorList>
    </citation>
    <scope>NUCLEOTIDE SEQUENCE [LARGE SCALE GENOMIC DNA]</scope>
    <source>
        <strain evidence="2 3">JEL800</strain>
    </source>
</reference>
<gene>
    <name evidence="2" type="ORF">BCR33DRAFT_850298</name>
</gene>
<comment type="caution">
    <text evidence="2">The sequence shown here is derived from an EMBL/GenBank/DDBJ whole genome shotgun (WGS) entry which is preliminary data.</text>
</comment>
<evidence type="ECO:0000313" key="3">
    <source>
        <dbReference type="Proteomes" id="UP000193642"/>
    </source>
</evidence>
<proteinExistence type="predicted"/>
<dbReference type="Proteomes" id="UP000193642">
    <property type="component" value="Unassembled WGS sequence"/>
</dbReference>
<sequence>MIAVEEATSTFPDGAATIFPAIPEEWAIFGSSKLMSSSKNNLAVPGTATRSIAPSTKSKSSIFSFRQPKNVVESNGLGITERFFYKTPPHKQQVLMCIMLRVRLPPQCNGVTDPQRIVDLTKIAQSKHYRLSAWIDHDSLNALPFAENAKDLPLNYRFIERNGDNWMETYTDEINQNFDVDDATRPLWRTSIIVPQEWMPKPGSELFDKQTPLVPAHQVKRDYPIMFDRAPSSHQGLNPPPPLADSSYFEIMFTFHHCLGDGLSMLAFARTWLEAADADHFMSADLKLENVIVNKEPPPVLDNLFHPNVFEVLPTAAGMAIKTFGKKNKKLGHGSTETELPGIENLPPSPLPTPSPADTPEPITPIPRTPSPVPISLGPNMNRGHTNARFMWFTSDFMEVLRKRSKAEKTTVSAVLVVAALTACRALFVFGAKRDGKEIRKAVPNSQGWVVTSSIRHILPNSKLLQGSDKETDESLKVFGGYAGSVSNSSLKLKDESLMWDRCRIVKRGILTSLRASIQKMKVANYAYRHPKLWNMMEKKVDLAKLSKSYSVEVANLNAWEYPCAPPNAPDSDPRARVDYFGGALNSSFEGSRGLFSCGVITLGGNMSVFVSYDVRNVNMDEAEVFFRSFSQTLERLSTAKSGATVAEMLA</sequence>
<evidence type="ECO:0000313" key="2">
    <source>
        <dbReference type="EMBL" id="ORY44792.1"/>
    </source>
</evidence>
<name>A0A1Y2CCN0_9FUNG</name>
<dbReference type="EMBL" id="MCGO01000021">
    <property type="protein sequence ID" value="ORY44792.1"/>
    <property type="molecule type" value="Genomic_DNA"/>
</dbReference>
<feature type="compositionally biased region" description="Pro residues" evidence="1">
    <location>
        <begin position="347"/>
        <end position="362"/>
    </location>
</feature>
<organism evidence="2 3">
    <name type="scientific">Rhizoclosmatium globosum</name>
    <dbReference type="NCBI Taxonomy" id="329046"/>
    <lineage>
        <taxon>Eukaryota</taxon>
        <taxon>Fungi</taxon>
        <taxon>Fungi incertae sedis</taxon>
        <taxon>Chytridiomycota</taxon>
        <taxon>Chytridiomycota incertae sedis</taxon>
        <taxon>Chytridiomycetes</taxon>
        <taxon>Chytridiales</taxon>
        <taxon>Chytriomycetaceae</taxon>
        <taxon>Rhizoclosmatium</taxon>
    </lineage>
</organism>
<evidence type="ECO:0000256" key="1">
    <source>
        <dbReference type="SAM" id="MobiDB-lite"/>
    </source>
</evidence>
<dbReference type="AlphaFoldDB" id="A0A1Y2CCN0"/>
<dbReference type="InterPro" id="IPR052058">
    <property type="entry name" value="Alcohol_O-acetyltransferase"/>
</dbReference>
<dbReference type="PANTHER" id="PTHR28037">
    <property type="entry name" value="ALCOHOL O-ACETYLTRANSFERASE 1-RELATED"/>
    <property type="match status" value="1"/>
</dbReference>